<sequence>MTFATSQELQVGILKSKIMELQSALFFTESLSIVKLPTHVISDVELDSEGQIWFVIPKPAMHIEAYDKEMAAKLDFFKKGKDFFVKLRGTAFLQTDLAEANGNAELSAGMKARMSDEEVIAVKIKIQDFELVDNSPKPAQNWLRASRSQLSSWFF</sequence>
<dbReference type="InterPro" id="IPR012349">
    <property type="entry name" value="Split_barrel_FMN-bd"/>
</dbReference>
<reference evidence="1" key="2">
    <citation type="submission" date="2020-09" db="EMBL/GenBank/DDBJ databases">
        <authorList>
            <person name="Sun Q."/>
            <person name="Zhou Y."/>
        </authorList>
    </citation>
    <scope>NUCLEOTIDE SEQUENCE</scope>
    <source>
        <strain evidence="1">CGMCC 1.15448</strain>
    </source>
</reference>
<proteinExistence type="predicted"/>
<accession>A0A8J2XQ26</accession>
<protein>
    <submittedName>
        <fullName evidence="1">Uncharacterized protein</fullName>
    </submittedName>
</protein>
<comment type="caution">
    <text evidence="1">The sequence shown here is derived from an EMBL/GenBank/DDBJ whole genome shotgun (WGS) entry which is preliminary data.</text>
</comment>
<evidence type="ECO:0000313" key="1">
    <source>
        <dbReference type="EMBL" id="GGA90439.1"/>
    </source>
</evidence>
<gene>
    <name evidence="1" type="ORF">GCM10011511_12090</name>
</gene>
<reference evidence="1" key="1">
    <citation type="journal article" date="2014" name="Int. J. Syst. Evol. Microbiol.">
        <title>Complete genome sequence of Corynebacterium casei LMG S-19264T (=DSM 44701T), isolated from a smear-ripened cheese.</title>
        <authorList>
            <consortium name="US DOE Joint Genome Institute (JGI-PGF)"/>
            <person name="Walter F."/>
            <person name="Albersmeier A."/>
            <person name="Kalinowski J."/>
            <person name="Ruckert C."/>
        </authorList>
    </citation>
    <scope>NUCLEOTIDE SEQUENCE</scope>
    <source>
        <strain evidence="1">CGMCC 1.15448</strain>
    </source>
</reference>
<dbReference type="Proteomes" id="UP000607559">
    <property type="component" value="Unassembled WGS sequence"/>
</dbReference>
<dbReference type="AlphaFoldDB" id="A0A8J2XQ26"/>
<dbReference type="RefSeq" id="WP_188929541.1">
    <property type="nucleotide sequence ID" value="NZ_BMJC01000001.1"/>
</dbReference>
<evidence type="ECO:0000313" key="2">
    <source>
        <dbReference type="Proteomes" id="UP000607559"/>
    </source>
</evidence>
<name>A0A8J2XQ26_9BACT</name>
<dbReference type="EMBL" id="BMJC01000001">
    <property type="protein sequence ID" value="GGA90439.1"/>
    <property type="molecule type" value="Genomic_DNA"/>
</dbReference>
<dbReference type="Gene3D" id="2.30.110.10">
    <property type="entry name" value="Electron Transport, Fmn-binding Protein, Chain A"/>
    <property type="match status" value="1"/>
</dbReference>
<organism evidence="1 2">
    <name type="scientific">Puia dinghuensis</name>
    <dbReference type="NCBI Taxonomy" id="1792502"/>
    <lineage>
        <taxon>Bacteria</taxon>
        <taxon>Pseudomonadati</taxon>
        <taxon>Bacteroidota</taxon>
        <taxon>Chitinophagia</taxon>
        <taxon>Chitinophagales</taxon>
        <taxon>Chitinophagaceae</taxon>
        <taxon>Puia</taxon>
    </lineage>
</organism>
<keyword evidence="2" id="KW-1185">Reference proteome</keyword>